<comment type="subcellular location">
    <subcellularLocation>
        <location evidence="1">Cytoplasm</location>
    </subcellularLocation>
</comment>
<name>A0A4S1CLA9_9BACT</name>
<organism evidence="6 7">
    <name type="scientific">Geomonas terrae</name>
    <dbReference type="NCBI Taxonomy" id="2562681"/>
    <lineage>
        <taxon>Bacteria</taxon>
        <taxon>Pseudomonadati</taxon>
        <taxon>Thermodesulfobacteriota</taxon>
        <taxon>Desulfuromonadia</taxon>
        <taxon>Geobacterales</taxon>
        <taxon>Geobacteraceae</taxon>
        <taxon>Geomonas</taxon>
    </lineage>
</organism>
<dbReference type="Gene3D" id="2.30.30.40">
    <property type="entry name" value="SH3 Domains"/>
    <property type="match status" value="1"/>
</dbReference>
<dbReference type="RefSeq" id="WP_135868868.1">
    <property type="nucleotide sequence ID" value="NZ_SRSC01000001.1"/>
</dbReference>
<dbReference type="Gene3D" id="2.40.50.180">
    <property type="entry name" value="CheA-289, Domain 4"/>
    <property type="match status" value="1"/>
</dbReference>
<dbReference type="Proteomes" id="UP000306416">
    <property type="component" value="Unassembled WGS sequence"/>
</dbReference>
<dbReference type="CDD" id="cd00732">
    <property type="entry name" value="CheW"/>
    <property type="match status" value="1"/>
</dbReference>
<evidence type="ECO:0000256" key="3">
    <source>
        <dbReference type="ARBA" id="ARBA00022490"/>
    </source>
</evidence>
<protein>
    <recommendedName>
        <fullName evidence="2">Chemotaxis protein CheW</fullName>
    </recommendedName>
</protein>
<sequence>METALTKVKSEEYGGELIQLVSFNLEKEEYGINVLMVREIIRMLNITRVPNTPHYVEGVINLRGKVIPIINLRKKFDLMENDYDKRTRIMVMEVVGELMGFIVDEVSEVIRISEKEIQPPPPVVSSGIEQECMAGVINQANRLLVLLDLEKMFTADERRLFTNVG</sequence>
<evidence type="ECO:0000256" key="4">
    <source>
        <dbReference type="ARBA" id="ARBA00022500"/>
    </source>
</evidence>
<proteinExistence type="predicted"/>
<evidence type="ECO:0000256" key="2">
    <source>
        <dbReference type="ARBA" id="ARBA00021483"/>
    </source>
</evidence>
<dbReference type="PANTHER" id="PTHR22617">
    <property type="entry name" value="CHEMOTAXIS SENSOR HISTIDINE KINASE-RELATED"/>
    <property type="match status" value="1"/>
</dbReference>
<dbReference type="SUPFAM" id="SSF50341">
    <property type="entry name" value="CheW-like"/>
    <property type="match status" value="1"/>
</dbReference>
<evidence type="ECO:0000256" key="1">
    <source>
        <dbReference type="ARBA" id="ARBA00004496"/>
    </source>
</evidence>
<dbReference type="AlphaFoldDB" id="A0A4S1CLA9"/>
<evidence type="ECO:0000259" key="5">
    <source>
        <dbReference type="PROSITE" id="PS50851"/>
    </source>
</evidence>
<dbReference type="EMBL" id="SRSC01000001">
    <property type="protein sequence ID" value="TGU74541.1"/>
    <property type="molecule type" value="Genomic_DNA"/>
</dbReference>
<keyword evidence="3" id="KW-0963">Cytoplasm</keyword>
<gene>
    <name evidence="6" type="ORF">E4633_03505</name>
</gene>
<dbReference type="PANTHER" id="PTHR22617:SF23">
    <property type="entry name" value="CHEMOTAXIS PROTEIN CHEW"/>
    <property type="match status" value="1"/>
</dbReference>
<feature type="domain" description="CheW-like" evidence="5">
    <location>
        <begin position="17"/>
        <end position="158"/>
    </location>
</feature>
<dbReference type="GO" id="GO:0007165">
    <property type="term" value="P:signal transduction"/>
    <property type="evidence" value="ECO:0007669"/>
    <property type="project" value="InterPro"/>
</dbReference>
<keyword evidence="4" id="KW-0145">Chemotaxis</keyword>
<dbReference type="GO" id="GO:0006935">
    <property type="term" value="P:chemotaxis"/>
    <property type="evidence" value="ECO:0007669"/>
    <property type="project" value="UniProtKB-KW"/>
</dbReference>
<dbReference type="SMART" id="SM00260">
    <property type="entry name" value="CheW"/>
    <property type="match status" value="1"/>
</dbReference>
<keyword evidence="7" id="KW-1185">Reference proteome</keyword>
<dbReference type="InterPro" id="IPR039315">
    <property type="entry name" value="CheW"/>
</dbReference>
<dbReference type="InterPro" id="IPR036061">
    <property type="entry name" value="CheW-like_dom_sf"/>
</dbReference>
<dbReference type="GO" id="GO:0005829">
    <property type="term" value="C:cytosol"/>
    <property type="evidence" value="ECO:0007669"/>
    <property type="project" value="TreeGrafter"/>
</dbReference>
<dbReference type="FunFam" id="2.40.50.180:FF:000002">
    <property type="entry name" value="Chemotaxis protein CheW"/>
    <property type="match status" value="1"/>
</dbReference>
<evidence type="ECO:0000313" key="6">
    <source>
        <dbReference type="EMBL" id="TGU74541.1"/>
    </source>
</evidence>
<reference evidence="6 7" key="1">
    <citation type="submission" date="2019-04" db="EMBL/GenBank/DDBJ databases">
        <title>Geobacter oryzae sp. nov., ferric-reducing bacteria isolated from paddy soil.</title>
        <authorList>
            <person name="Xu Z."/>
            <person name="Masuda Y."/>
            <person name="Itoh H."/>
            <person name="Senoo K."/>
        </authorList>
    </citation>
    <scope>NUCLEOTIDE SEQUENCE [LARGE SCALE GENOMIC DNA]</scope>
    <source>
        <strain evidence="6 7">Red111</strain>
    </source>
</reference>
<dbReference type="InterPro" id="IPR002545">
    <property type="entry name" value="CheW-lke_dom"/>
</dbReference>
<accession>A0A4S1CLA9</accession>
<evidence type="ECO:0000313" key="7">
    <source>
        <dbReference type="Proteomes" id="UP000306416"/>
    </source>
</evidence>
<dbReference type="PROSITE" id="PS50851">
    <property type="entry name" value="CHEW"/>
    <property type="match status" value="1"/>
</dbReference>
<comment type="caution">
    <text evidence="6">The sequence shown here is derived from an EMBL/GenBank/DDBJ whole genome shotgun (WGS) entry which is preliminary data.</text>
</comment>
<dbReference type="Pfam" id="PF01584">
    <property type="entry name" value="CheW"/>
    <property type="match status" value="1"/>
</dbReference>